<dbReference type="SUPFAM" id="SSF48726">
    <property type="entry name" value="Immunoglobulin"/>
    <property type="match status" value="1"/>
</dbReference>
<dbReference type="AlphaFoldDB" id="A0A8C4R6S7"/>
<dbReference type="Ensembl" id="ENSEBUT00000026762.1">
    <property type="protein sequence ID" value="ENSEBUP00000026186.1"/>
    <property type="gene ID" value="ENSEBUG00000016137.1"/>
</dbReference>
<feature type="signal peptide" evidence="1">
    <location>
        <begin position="1"/>
        <end position="21"/>
    </location>
</feature>
<evidence type="ECO:0000313" key="3">
    <source>
        <dbReference type="Proteomes" id="UP000694388"/>
    </source>
</evidence>
<dbReference type="InterPro" id="IPR013783">
    <property type="entry name" value="Ig-like_fold"/>
</dbReference>
<organism evidence="2 3">
    <name type="scientific">Eptatretus burgeri</name>
    <name type="common">Inshore hagfish</name>
    <dbReference type="NCBI Taxonomy" id="7764"/>
    <lineage>
        <taxon>Eukaryota</taxon>
        <taxon>Metazoa</taxon>
        <taxon>Chordata</taxon>
        <taxon>Craniata</taxon>
        <taxon>Vertebrata</taxon>
        <taxon>Cyclostomata</taxon>
        <taxon>Myxini</taxon>
        <taxon>Myxiniformes</taxon>
        <taxon>Myxinidae</taxon>
        <taxon>Eptatretinae</taxon>
        <taxon>Eptatretus</taxon>
    </lineage>
</organism>
<evidence type="ECO:0000256" key="1">
    <source>
        <dbReference type="SAM" id="SignalP"/>
    </source>
</evidence>
<sequence length="251" mass="28426">MMALLYLLVAFSAIILHSAQSQVTGSHIVASKLQDKIMLPCFSEPWKSDVNNKLLWEFFYFINEEEKNVTIIEVIQMNKFAIAKMDEDHYDITEEQLKKGNLSISLYNPTIKDSGTYICSVENDAEKKVIASIEVLVPEHVDDCGCLSVYESCEDFLFFVGAGATLPTLSLLFPLVGSIICPPRIPQMLSRNTMKAKLRRRRKIIRKMDKTSLKLHSLNEENTEGTEILIDPQTLAKTKPSCPRPRVDNIV</sequence>
<dbReference type="GeneTree" id="ENSGT00930000152907"/>
<evidence type="ECO:0008006" key="4">
    <source>
        <dbReference type="Google" id="ProtNLM"/>
    </source>
</evidence>
<dbReference type="InterPro" id="IPR036179">
    <property type="entry name" value="Ig-like_dom_sf"/>
</dbReference>
<proteinExistence type="predicted"/>
<dbReference type="CDD" id="cd00096">
    <property type="entry name" value="Ig"/>
    <property type="match status" value="1"/>
</dbReference>
<feature type="chain" id="PRO_5033998239" description="Ig-like domain-containing protein" evidence="1">
    <location>
        <begin position="22"/>
        <end position="251"/>
    </location>
</feature>
<accession>A0A8C4R6S7</accession>
<name>A0A8C4R6S7_EPTBU</name>
<dbReference type="Gene3D" id="2.60.40.10">
    <property type="entry name" value="Immunoglobulins"/>
    <property type="match status" value="1"/>
</dbReference>
<keyword evidence="3" id="KW-1185">Reference proteome</keyword>
<reference evidence="2" key="2">
    <citation type="submission" date="2025-09" db="UniProtKB">
        <authorList>
            <consortium name="Ensembl"/>
        </authorList>
    </citation>
    <scope>IDENTIFICATION</scope>
</reference>
<dbReference type="Proteomes" id="UP000694388">
    <property type="component" value="Unplaced"/>
</dbReference>
<keyword evidence="1" id="KW-0732">Signal</keyword>
<evidence type="ECO:0000313" key="2">
    <source>
        <dbReference type="Ensembl" id="ENSEBUP00000026186.1"/>
    </source>
</evidence>
<reference evidence="2" key="1">
    <citation type="submission" date="2025-08" db="UniProtKB">
        <authorList>
            <consortium name="Ensembl"/>
        </authorList>
    </citation>
    <scope>IDENTIFICATION</scope>
</reference>
<protein>
    <recommendedName>
        <fullName evidence="4">Ig-like domain-containing protein</fullName>
    </recommendedName>
</protein>